<comment type="similarity">
    <text evidence="1">Belongs to the HGH1 family.</text>
</comment>
<dbReference type="InterPro" id="IPR011989">
    <property type="entry name" value="ARM-like"/>
</dbReference>
<comment type="caution">
    <text evidence="5">The sequence shown here is derived from an EMBL/GenBank/DDBJ whole genome shotgun (WGS) entry which is preliminary data.</text>
</comment>
<dbReference type="AlphaFoldDB" id="A0AAV4X4A6"/>
<dbReference type="PANTHER" id="PTHR13387:SF9">
    <property type="entry name" value="PROTEIN HGH1 HOMOLOG"/>
    <property type="match status" value="1"/>
</dbReference>
<name>A0AAV4X4A6_9ARAC</name>
<keyword evidence="6" id="KW-1185">Reference proteome</keyword>
<dbReference type="InterPro" id="IPR007206">
    <property type="entry name" value="Protein_HGH1_C"/>
</dbReference>
<evidence type="ECO:0000313" key="5">
    <source>
        <dbReference type="EMBL" id="GIY89015.1"/>
    </source>
</evidence>
<protein>
    <recommendedName>
        <fullName evidence="2">Protein HGH1 homolog</fullName>
    </recommendedName>
</protein>
<accession>A0AAV4X4A6</accession>
<dbReference type="PANTHER" id="PTHR13387">
    <property type="entry name" value="PROTEIN HGH1 HOMOLOG"/>
    <property type="match status" value="1"/>
</dbReference>
<proteinExistence type="inferred from homology"/>
<evidence type="ECO:0000259" key="4">
    <source>
        <dbReference type="Pfam" id="PF04064"/>
    </source>
</evidence>
<dbReference type="Gene3D" id="1.25.10.10">
    <property type="entry name" value="Leucine-rich Repeat Variant"/>
    <property type="match status" value="1"/>
</dbReference>
<evidence type="ECO:0000313" key="6">
    <source>
        <dbReference type="Proteomes" id="UP001054837"/>
    </source>
</evidence>
<dbReference type="InterPro" id="IPR039717">
    <property type="entry name" value="Hgh1"/>
</dbReference>
<reference evidence="5 6" key="1">
    <citation type="submission" date="2021-06" db="EMBL/GenBank/DDBJ databases">
        <title>Caerostris darwini draft genome.</title>
        <authorList>
            <person name="Kono N."/>
            <person name="Arakawa K."/>
        </authorList>
    </citation>
    <scope>NUCLEOTIDE SEQUENCE [LARGE SCALE GENOMIC DNA]</scope>
</reference>
<dbReference type="InterPro" id="IPR016024">
    <property type="entry name" value="ARM-type_fold"/>
</dbReference>
<dbReference type="SUPFAM" id="SSF48371">
    <property type="entry name" value="ARM repeat"/>
    <property type="match status" value="1"/>
</dbReference>
<feature type="domain" description="Protein HGH1 N-terminal" evidence="3">
    <location>
        <begin position="19"/>
        <end position="178"/>
    </location>
</feature>
<feature type="domain" description="Protein HGH1 C-terminal" evidence="4">
    <location>
        <begin position="183"/>
        <end position="229"/>
    </location>
</feature>
<evidence type="ECO:0000256" key="1">
    <source>
        <dbReference type="ARBA" id="ARBA00006712"/>
    </source>
</evidence>
<sequence>MASNVEEELIEILNNPASNIQAKILGFKLLLSLSASEEGLKKLTEKEFLSFLISHINDATADKRTLSFAFQCLINISATQEGMRRLLLGFESFFTCMLELINPGDTLVHRMGTALTLRNICYETDLHTTLLQRDILPVLLLPLMGNDRFEDEIMEHLPIDCQYLEESKTREPDAQVRKALVQALSLLCYTEYGWNYLKDHSVYHVCRELHLWETDPTTKEAIETLVGFLLVENYSGVDPGNNEDSLVVPSVTEIVKDIPDFILTM</sequence>
<dbReference type="InterPro" id="IPR007205">
    <property type="entry name" value="Protein_HGH1_N"/>
</dbReference>
<evidence type="ECO:0000256" key="2">
    <source>
        <dbReference type="ARBA" id="ARBA00014076"/>
    </source>
</evidence>
<dbReference type="Pfam" id="PF04064">
    <property type="entry name" value="DUF384"/>
    <property type="match status" value="1"/>
</dbReference>
<dbReference type="EMBL" id="BPLQ01015557">
    <property type="protein sequence ID" value="GIY89015.1"/>
    <property type="molecule type" value="Genomic_DNA"/>
</dbReference>
<gene>
    <name evidence="5" type="primary">HGH1</name>
    <name evidence="5" type="ORF">CDAR_510181</name>
</gene>
<dbReference type="Proteomes" id="UP001054837">
    <property type="component" value="Unassembled WGS sequence"/>
</dbReference>
<evidence type="ECO:0000259" key="3">
    <source>
        <dbReference type="Pfam" id="PF04063"/>
    </source>
</evidence>
<dbReference type="Pfam" id="PF04063">
    <property type="entry name" value="DUF383"/>
    <property type="match status" value="1"/>
</dbReference>
<organism evidence="5 6">
    <name type="scientific">Caerostris darwini</name>
    <dbReference type="NCBI Taxonomy" id="1538125"/>
    <lineage>
        <taxon>Eukaryota</taxon>
        <taxon>Metazoa</taxon>
        <taxon>Ecdysozoa</taxon>
        <taxon>Arthropoda</taxon>
        <taxon>Chelicerata</taxon>
        <taxon>Arachnida</taxon>
        <taxon>Araneae</taxon>
        <taxon>Araneomorphae</taxon>
        <taxon>Entelegynae</taxon>
        <taxon>Araneoidea</taxon>
        <taxon>Araneidae</taxon>
        <taxon>Caerostris</taxon>
    </lineage>
</organism>